<dbReference type="RefSeq" id="WP_200392290.1">
    <property type="nucleotide sequence ID" value="NZ_JAENIO010000034.1"/>
</dbReference>
<proteinExistence type="predicted"/>
<evidence type="ECO:0000313" key="1">
    <source>
        <dbReference type="EMBL" id="MBK1834858.1"/>
    </source>
</evidence>
<sequence>MTDAHHSIRPLLFRDLADGIQQQMYFWGQDVLRPEGNFLVAQGFARSPSTGLPGTSCYRRAWQGGHIELYGSCAGWYGARGGFTFIRPWKRCARWKDGATTPIPGSWQRELIDFTTSGADLYAASLPFLDWLISHEFAVLSRFGRAYRQNTYWKYSKIPKAKAWLPPQAALQWFQAYREQPDQLPRPKQLLIASHG</sequence>
<name>A0A934VIA1_9BACT</name>
<keyword evidence="2" id="KW-1185">Reference proteome</keyword>
<comment type="caution">
    <text evidence="1">The sequence shown here is derived from an EMBL/GenBank/DDBJ whole genome shotgun (WGS) entry which is preliminary data.</text>
</comment>
<evidence type="ECO:0000313" key="2">
    <source>
        <dbReference type="Proteomes" id="UP000604083"/>
    </source>
</evidence>
<organism evidence="1 2">
    <name type="scientific">Roseibacillus ishigakijimensis</name>
    <dbReference type="NCBI Taxonomy" id="454146"/>
    <lineage>
        <taxon>Bacteria</taxon>
        <taxon>Pseudomonadati</taxon>
        <taxon>Verrucomicrobiota</taxon>
        <taxon>Verrucomicrobiia</taxon>
        <taxon>Verrucomicrobiales</taxon>
        <taxon>Verrucomicrobiaceae</taxon>
        <taxon>Roseibacillus</taxon>
    </lineage>
</organism>
<gene>
    <name evidence="1" type="ORF">JIN78_12380</name>
</gene>
<dbReference type="EMBL" id="JAENIO010000034">
    <property type="protein sequence ID" value="MBK1834858.1"/>
    <property type="molecule type" value="Genomic_DNA"/>
</dbReference>
<accession>A0A934VIA1</accession>
<dbReference type="AlphaFoldDB" id="A0A934VIA1"/>
<protein>
    <submittedName>
        <fullName evidence="1">Uncharacterized protein</fullName>
    </submittedName>
</protein>
<reference evidence="1" key="1">
    <citation type="submission" date="2021-01" db="EMBL/GenBank/DDBJ databases">
        <title>Modified the classification status of verrucomicrobia.</title>
        <authorList>
            <person name="Feng X."/>
        </authorList>
    </citation>
    <scope>NUCLEOTIDE SEQUENCE</scope>
    <source>
        <strain evidence="1">KCTC 12986</strain>
    </source>
</reference>
<dbReference type="Proteomes" id="UP000604083">
    <property type="component" value="Unassembled WGS sequence"/>
</dbReference>